<gene>
    <name evidence="2" type="ORF">ACFO7V_00800</name>
</gene>
<dbReference type="Pfam" id="PF13358">
    <property type="entry name" value="DDE_3"/>
    <property type="match status" value="1"/>
</dbReference>
<feature type="domain" description="Tc1-like transposase DDE" evidence="1">
    <location>
        <begin position="9"/>
        <end position="89"/>
    </location>
</feature>
<accession>A0ABV9MJ96</accession>
<name>A0ABV9MJ96_9MICC</name>
<feature type="non-terminal residue" evidence="2">
    <location>
        <position position="1"/>
    </location>
</feature>
<evidence type="ECO:0000313" key="3">
    <source>
        <dbReference type="Proteomes" id="UP001595884"/>
    </source>
</evidence>
<dbReference type="InterPro" id="IPR036397">
    <property type="entry name" value="RNaseH_sf"/>
</dbReference>
<proteinExistence type="predicted"/>
<dbReference type="InterPro" id="IPR038717">
    <property type="entry name" value="Tc1-like_DDE_dom"/>
</dbReference>
<dbReference type="Proteomes" id="UP001595884">
    <property type="component" value="Unassembled WGS sequence"/>
</dbReference>
<dbReference type="RefSeq" id="WP_382411633.1">
    <property type="nucleotide sequence ID" value="NZ_JBHSHE010000004.1"/>
</dbReference>
<protein>
    <submittedName>
        <fullName evidence="2">Transposase</fullName>
    </submittedName>
</protein>
<sequence length="111" mass="12590">LPLRLEWQNSATILEAVQTLVGLHPGKKIVIVWDNASWHKNNLIRAELASGQTLQDVHLINFPPYAPDHNPIEHVWNDAKNAISNVQRDDFESTVAAFEAHIGSRLFDYKI</sequence>
<comment type="caution">
    <text evidence="2">The sequence shown here is derived from an EMBL/GenBank/DDBJ whole genome shotgun (WGS) entry which is preliminary data.</text>
</comment>
<reference evidence="3" key="1">
    <citation type="journal article" date="2019" name="Int. J. Syst. Evol. Microbiol.">
        <title>The Global Catalogue of Microorganisms (GCM) 10K type strain sequencing project: providing services to taxonomists for standard genome sequencing and annotation.</title>
        <authorList>
            <consortium name="The Broad Institute Genomics Platform"/>
            <consortium name="The Broad Institute Genome Sequencing Center for Infectious Disease"/>
            <person name="Wu L."/>
            <person name="Ma J."/>
        </authorList>
    </citation>
    <scope>NUCLEOTIDE SEQUENCE [LARGE SCALE GENOMIC DNA]</scope>
    <source>
        <strain evidence="3">CGMCC 1.12849</strain>
    </source>
</reference>
<evidence type="ECO:0000259" key="1">
    <source>
        <dbReference type="Pfam" id="PF13358"/>
    </source>
</evidence>
<evidence type="ECO:0000313" key="2">
    <source>
        <dbReference type="EMBL" id="MFC4714688.1"/>
    </source>
</evidence>
<dbReference type="Gene3D" id="3.30.420.10">
    <property type="entry name" value="Ribonuclease H-like superfamily/Ribonuclease H"/>
    <property type="match status" value="1"/>
</dbReference>
<keyword evidence="3" id="KW-1185">Reference proteome</keyword>
<organism evidence="2 3">
    <name type="scientific">Glutamicibacter bergerei</name>
    <dbReference type="NCBI Taxonomy" id="256702"/>
    <lineage>
        <taxon>Bacteria</taxon>
        <taxon>Bacillati</taxon>
        <taxon>Actinomycetota</taxon>
        <taxon>Actinomycetes</taxon>
        <taxon>Micrococcales</taxon>
        <taxon>Micrococcaceae</taxon>
        <taxon>Glutamicibacter</taxon>
    </lineage>
</organism>
<dbReference type="EMBL" id="JBHSHE010000004">
    <property type="protein sequence ID" value="MFC4714688.1"/>
    <property type="molecule type" value="Genomic_DNA"/>
</dbReference>